<proteinExistence type="predicted"/>
<dbReference type="PROSITE" id="PS51677">
    <property type="entry name" value="NODB"/>
    <property type="match status" value="1"/>
</dbReference>
<dbReference type="Proteomes" id="UP000193355">
    <property type="component" value="Unassembled WGS sequence"/>
</dbReference>
<sequence length="300" mass="33658">MQVALKVDVDTLRGYVEGVPRLLDLFDRMGIKASFFFSFGPDNSGKAVRRIFRKGFLSKMLRTDAPGTYGLKTMMYGTLLPAPMIVPSRPSVFRETLSQGHEVGLHAWDHVDWQDRLDSMAEGEMEGQFDRGREMYRKLTGIYPRSCAAPAWKTTDASLAMEDRKGLLYASDTRGWGPFIPVVKGKPMRTIQIPTTLPTMDEILGRDGVDRYNASDRYCHMMTDGLNVHTVHAEMEGMSMLGSMEELIAKVQLRGGTFVTLREIGEKLKPETLPHCPVIQGYLPGRAGKVAIQGPRRKDR</sequence>
<dbReference type="InterPro" id="IPR011330">
    <property type="entry name" value="Glyco_hydro/deAcase_b/a-brl"/>
</dbReference>
<accession>A0A1X7KHA9</accession>
<dbReference type="SUPFAM" id="SSF88713">
    <property type="entry name" value="Glycoside hydrolase/deacetylase"/>
    <property type="match status" value="1"/>
</dbReference>
<name>A0A1X7KHA9_9BACT</name>
<evidence type="ECO:0000313" key="3">
    <source>
        <dbReference type="Proteomes" id="UP000193355"/>
    </source>
</evidence>
<dbReference type="RefSeq" id="WP_085545144.1">
    <property type="nucleotide sequence ID" value="NZ_FXBB01000027.1"/>
</dbReference>
<dbReference type="STRING" id="561720.SAMN06275492_12715"/>
<dbReference type="InterPro" id="IPR002509">
    <property type="entry name" value="NODB_dom"/>
</dbReference>
<evidence type="ECO:0000313" key="2">
    <source>
        <dbReference type="EMBL" id="SMG39991.1"/>
    </source>
</evidence>
<dbReference type="Gene3D" id="3.20.20.370">
    <property type="entry name" value="Glycoside hydrolase/deacetylase"/>
    <property type="match status" value="1"/>
</dbReference>
<reference evidence="3" key="1">
    <citation type="submission" date="2017-04" db="EMBL/GenBank/DDBJ databases">
        <authorList>
            <person name="Varghese N."/>
            <person name="Submissions S."/>
        </authorList>
    </citation>
    <scope>NUCLEOTIDE SEQUENCE [LARGE SCALE GENOMIC DNA]</scope>
    <source>
        <strain evidence="3">USBA 82</strain>
    </source>
</reference>
<dbReference type="PANTHER" id="PTHR47561">
    <property type="entry name" value="POLYSACCHARIDE DEACETYLASE FAMILY PROTEIN (AFU_ORTHOLOGUE AFUA_6G05030)"/>
    <property type="match status" value="1"/>
</dbReference>
<dbReference type="OrthoDB" id="9806342at2"/>
<keyword evidence="3" id="KW-1185">Reference proteome</keyword>
<dbReference type="GO" id="GO:0005975">
    <property type="term" value="P:carbohydrate metabolic process"/>
    <property type="evidence" value="ECO:0007669"/>
    <property type="project" value="InterPro"/>
</dbReference>
<gene>
    <name evidence="2" type="ORF">SAMN06275492_12715</name>
</gene>
<dbReference type="GO" id="GO:0016810">
    <property type="term" value="F:hydrolase activity, acting on carbon-nitrogen (but not peptide) bonds"/>
    <property type="evidence" value="ECO:0007669"/>
    <property type="project" value="InterPro"/>
</dbReference>
<feature type="domain" description="NodB homology" evidence="1">
    <location>
        <begin position="1"/>
        <end position="259"/>
    </location>
</feature>
<dbReference type="Pfam" id="PF01522">
    <property type="entry name" value="Polysacc_deac_1"/>
    <property type="match status" value="1"/>
</dbReference>
<organism evidence="2 3">
    <name type="scientific">Dethiosulfovibrio salsuginis</name>
    <dbReference type="NCBI Taxonomy" id="561720"/>
    <lineage>
        <taxon>Bacteria</taxon>
        <taxon>Thermotogati</taxon>
        <taxon>Synergistota</taxon>
        <taxon>Synergistia</taxon>
        <taxon>Synergistales</taxon>
        <taxon>Dethiosulfovibrionaceae</taxon>
        <taxon>Dethiosulfovibrio</taxon>
    </lineage>
</organism>
<evidence type="ECO:0000259" key="1">
    <source>
        <dbReference type="PROSITE" id="PS51677"/>
    </source>
</evidence>
<dbReference type="AlphaFoldDB" id="A0A1X7KHA9"/>
<dbReference type="EMBL" id="FXBB01000027">
    <property type="protein sequence ID" value="SMG39991.1"/>
    <property type="molecule type" value="Genomic_DNA"/>
</dbReference>
<protein>
    <submittedName>
        <fullName evidence="2">Peptidoglycan/xylan/chitin deacetylase, PgdA/CDA1 family</fullName>
    </submittedName>
</protein>
<dbReference type="PANTHER" id="PTHR47561:SF1">
    <property type="entry name" value="POLYSACCHARIDE DEACETYLASE FAMILY PROTEIN (AFU_ORTHOLOGUE AFUA_6G05030)"/>
    <property type="match status" value="1"/>
</dbReference>